<evidence type="ECO:0008006" key="2">
    <source>
        <dbReference type="Google" id="ProtNLM"/>
    </source>
</evidence>
<dbReference type="AlphaFoldDB" id="X1B254"/>
<comment type="caution">
    <text evidence="1">The sequence shown here is derived from an EMBL/GenBank/DDBJ whole genome shotgun (WGS) entry which is preliminary data.</text>
</comment>
<evidence type="ECO:0000313" key="1">
    <source>
        <dbReference type="EMBL" id="GAG78343.1"/>
    </source>
</evidence>
<gene>
    <name evidence="1" type="ORF">S01H4_35388</name>
</gene>
<protein>
    <recommendedName>
        <fullName evidence="2">3-methylaspartate ammonia-lyase</fullName>
    </recommendedName>
</protein>
<feature type="non-terminal residue" evidence="1">
    <location>
        <position position="80"/>
    </location>
</feature>
<organism evidence="1">
    <name type="scientific">marine sediment metagenome</name>
    <dbReference type="NCBI Taxonomy" id="412755"/>
    <lineage>
        <taxon>unclassified sequences</taxon>
        <taxon>metagenomes</taxon>
        <taxon>ecological metagenomes</taxon>
    </lineage>
</organism>
<name>X1B254_9ZZZZ</name>
<proteinExistence type="predicted"/>
<dbReference type="EMBL" id="BART01018814">
    <property type="protein sequence ID" value="GAG78343.1"/>
    <property type="molecule type" value="Genomic_DNA"/>
</dbReference>
<sequence>MEEVRIISPTAILGYGFPVSSFKVGLKLKPHVIAIDAGSTDAGPYYLGAGVSFTAREAVKRDLKYILKGAYSLKIPVLMG</sequence>
<reference evidence="1" key="1">
    <citation type="journal article" date="2014" name="Front. Microbiol.">
        <title>High frequency of phylogenetically diverse reductive dehalogenase-homologous genes in deep subseafloor sedimentary metagenomes.</title>
        <authorList>
            <person name="Kawai M."/>
            <person name="Futagami T."/>
            <person name="Toyoda A."/>
            <person name="Takaki Y."/>
            <person name="Nishi S."/>
            <person name="Hori S."/>
            <person name="Arai W."/>
            <person name="Tsubouchi T."/>
            <person name="Morono Y."/>
            <person name="Uchiyama I."/>
            <person name="Ito T."/>
            <person name="Fujiyama A."/>
            <person name="Inagaki F."/>
            <person name="Takami H."/>
        </authorList>
    </citation>
    <scope>NUCLEOTIDE SEQUENCE</scope>
    <source>
        <strain evidence="1">Expedition CK06-06</strain>
    </source>
</reference>
<accession>X1B254</accession>